<accession>N1RSI9</accession>
<reference evidence="3" key="1">
    <citation type="submission" date="2012-09" db="EMBL/GenBank/DDBJ databases">
        <title>Genome sequencing and comparative transcriptomics of race 1 and race 4 of banana pathogen: Fusarium oxysporum f. sp. cubense.</title>
        <authorList>
            <person name="Fang X."/>
            <person name="Huang J."/>
        </authorList>
    </citation>
    <scope>NUCLEOTIDE SEQUENCE [LARGE SCALE GENOMIC DNA]</scope>
    <source>
        <strain evidence="3">race 4</strain>
    </source>
</reference>
<feature type="compositionally biased region" description="Basic and acidic residues" evidence="1">
    <location>
        <begin position="76"/>
        <end position="88"/>
    </location>
</feature>
<feature type="region of interest" description="Disordered" evidence="1">
    <location>
        <begin position="30"/>
        <end position="118"/>
    </location>
</feature>
<evidence type="ECO:0000256" key="1">
    <source>
        <dbReference type="SAM" id="MobiDB-lite"/>
    </source>
</evidence>
<organism evidence="2 3">
    <name type="scientific">Fusarium oxysporum f. sp. cubense (strain race 4)</name>
    <name type="common">Panama disease fungus</name>
    <dbReference type="NCBI Taxonomy" id="2502994"/>
    <lineage>
        <taxon>Eukaryota</taxon>
        <taxon>Fungi</taxon>
        <taxon>Dikarya</taxon>
        <taxon>Ascomycota</taxon>
        <taxon>Pezizomycotina</taxon>
        <taxon>Sordariomycetes</taxon>
        <taxon>Hypocreomycetidae</taxon>
        <taxon>Hypocreales</taxon>
        <taxon>Nectriaceae</taxon>
        <taxon>Fusarium</taxon>
        <taxon>Fusarium oxysporum species complex</taxon>
    </lineage>
</organism>
<feature type="compositionally biased region" description="Acidic residues" evidence="1">
    <location>
        <begin position="89"/>
        <end position="104"/>
    </location>
</feature>
<dbReference type="STRING" id="1229665.N1RSI9"/>
<sequence>MSSRRLLRNQNKLGNNFKEVVTYLDEEKLAERTRKKAAHAQAPTSAKPQKAQLSEAVVIGEDDEDDIFDDTPPPEEGSREDLRAKGLLEDDPIEDDDENEDEEAERPAHESDDNVIGD</sequence>
<keyword evidence="3" id="KW-1185">Reference proteome</keyword>
<protein>
    <submittedName>
        <fullName evidence="2">Uncharacterized protein</fullName>
    </submittedName>
</protein>
<feature type="compositionally biased region" description="Acidic residues" evidence="1">
    <location>
        <begin position="60"/>
        <end position="73"/>
    </location>
</feature>
<dbReference type="EMBL" id="KB726990">
    <property type="protein sequence ID" value="EMT65210.1"/>
    <property type="molecule type" value="Genomic_DNA"/>
</dbReference>
<evidence type="ECO:0000313" key="2">
    <source>
        <dbReference type="EMBL" id="EMT65210.1"/>
    </source>
</evidence>
<name>N1RSI9_FUSC4</name>
<gene>
    <name evidence="2" type="ORF">FOC4_g10011188</name>
</gene>
<dbReference type="AlphaFoldDB" id="N1RSI9"/>
<evidence type="ECO:0000313" key="3">
    <source>
        <dbReference type="Proteomes" id="UP000016929"/>
    </source>
</evidence>
<dbReference type="HOGENOM" id="CLU_2073206_0_0_1"/>
<dbReference type="Proteomes" id="UP000016929">
    <property type="component" value="Unassembled WGS sequence"/>
</dbReference>
<proteinExistence type="predicted"/>
<reference evidence="3" key="2">
    <citation type="journal article" date="2014" name="PLoS ONE">
        <title>Genome and Transcriptome Analysis of the Fungal Pathogen Fusarium oxysporum f. sp. cubense Causing Banana Vascular Wilt Disease.</title>
        <authorList>
            <person name="Guo L."/>
            <person name="Han L."/>
            <person name="Yang L."/>
            <person name="Zeng H."/>
            <person name="Fan D."/>
            <person name="Zhu Y."/>
            <person name="Feng Y."/>
            <person name="Wang G."/>
            <person name="Peng C."/>
            <person name="Jiang X."/>
            <person name="Zhou D."/>
            <person name="Ni P."/>
            <person name="Liang C."/>
            <person name="Liu L."/>
            <person name="Wang J."/>
            <person name="Mao C."/>
            <person name="Fang X."/>
            <person name="Peng M."/>
            <person name="Huang J."/>
        </authorList>
    </citation>
    <scope>NUCLEOTIDE SEQUENCE [LARGE SCALE GENOMIC DNA]</scope>
    <source>
        <strain evidence="3">race 4</strain>
    </source>
</reference>